<keyword evidence="6" id="KW-1185">Reference proteome</keyword>
<accession>A0ABX1FFZ7</accession>
<dbReference type="PANTHER" id="PTHR24321:SF8">
    <property type="entry name" value="ESTRADIOL 17-BETA-DEHYDROGENASE 8-RELATED"/>
    <property type="match status" value="1"/>
</dbReference>
<dbReference type="PRINTS" id="PR00080">
    <property type="entry name" value="SDRFAMILY"/>
</dbReference>
<evidence type="ECO:0000256" key="2">
    <source>
        <dbReference type="ARBA" id="ARBA00023002"/>
    </source>
</evidence>
<evidence type="ECO:0000259" key="4">
    <source>
        <dbReference type="SMART" id="SM00822"/>
    </source>
</evidence>
<dbReference type="PROSITE" id="PS00061">
    <property type="entry name" value="ADH_SHORT"/>
    <property type="match status" value="1"/>
</dbReference>
<evidence type="ECO:0000313" key="5">
    <source>
        <dbReference type="EMBL" id="NKE57850.1"/>
    </source>
</evidence>
<comment type="caution">
    <text evidence="5">The sequence shown here is derived from an EMBL/GenBank/DDBJ whole genome shotgun (WGS) entry which is preliminary data.</text>
</comment>
<organism evidence="5 6">
    <name type="scientific">Lentzea indica</name>
    <dbReference type="NCBI Taxonomy" id="2604800"/>
    <lineage>
        <taxon>Bacteria</taxon>
        <taxon>Bacillati</taxon>
        <taxon>Actinomycetota</taxon>
        <taxon>Actinomycetes</taxon>
        <taxon>Pseudonocardiales</taxon>
        <taxon>Pseudonocardiaceae</taxon>
        <taxon>Lentzea</taxon>
    </lineage>
</organism>
<dbReference type="Pfam" id="PF13561">
    <property type="entry name" value="adh_short_C2"/>
    <property type="match status" value="1"/>
</dbReference>
<name>A0ABX1FFZ7_9PSEU</name>
<dbReference type="PANTHER" id="PTHR24321">
    <property type="entry name" value="DEHYDROGENASES, SHORT CHAIN"/>
    <property type="match status" value="1"/>
</dbReference>
<protein>
    <submittedName>
        <fullName evidence="5">SDR family oxidoreductase</fullName>
    </submittedName>
</protein>
<dbReference type="SUPFAM" id="SSF51735">
    <property type="entry name" value="NAD(P)-binding Rossmann-fold domains"/>
    <property type="match status" value="1"/>
</dbReference>
<evidence type="ECO:0000256" key="1">
    <source>
        <dbReference type="ARBA" id="ARBA00006484"/>
    </source>
</evidence>
<reference evidence="5 6" key="1">
    <citation type="submission" date="2019-08" db="EMBL/GenBank/DDBJ databases">
        <title>Lentzea from Indian Himalayas.</title>
        <authorList>
            <person name="Mandal S."/>
            <person name="Mallick Gupta A."/>
            <person name="Maiti P.K."/>
            <person name="Sarkar J."/>
            <person name="Mandal S."/>
        </authorList>
    </citation>
    <scope>NUCLEOTIDE SEQUENCE [LARGE SCALE GENOMIC DNA]</scope>
    <source>
        <strain evidence="5 6">PSKA42</strain>
    </source>
</reference>
<dbReference type="CDD" id="cd05233">
    <property type="entry name" value="SDR_c"/>
    <property type="match status" value="1"/>
</dbReference>
<dbReference type="Proteomes" id="UP001515943">
    <property type="component" value="Unassembled WGS sequence"/>
</dbReference>
<dbReference type="Gene3D" id="3.40.50.720">
    <property type="entry name" value="NAD(P)-binding Rossmann-like Domain"/>
    <property type="match status" value="1"/>
</dbReference>
<dbReference type="InterPro" id="IPR020904">
    <property type="entry name" value="Sc_DH/Rdtase_CS"/>
</dbReference>
<dbReference type="RefSeq" id="WP_167973973.1">
    <property type="nucleotide sequence ID" value="NZ_VSRL01000040.1"/>
</dbReference>
<dbReference type="PRINTS" id="PR00081">
    <property type="entry name" value="GDHRDH"/>
</dbReference>
<evidence type="ECO:0000256" key="3">
    <source>
        <dbReference type="ARBA" id="ARBA00023027"/>
    </source>
</evidence>
<feature type="domain" description="Ketoreductase" evidence="4">
    <location>
        <begin position="6"/>
        <end position="162"/>
    </location>
</feature>
<sequence length="225" mass="23182">MTFGGKTVLVTGAGGGIGAEYVSAFTAHGAAVVALDLPEFDVTSERDWQLAVTKAGSVDVLVNNAAVYGDIGRKRPLTELTVSDWDRVLTVNVRGTWQGIKAVVPALTEGGSIVNISSVAGRIGAPGFAHYVASKSAIEGLTRAAARELGPLGIRVNTVAPGLVSTDATRGLNTPDYIAAAARGRSLRREMTPHDLVGAVLWLASPASAFVTGQTLIVDGGQVFT</sequence>
<comment type="similarity">
    <text evidence="1">Belongs to the short-chain dehydrogenases/reductases (SDR) family.</text>
</comment>
<gene>
    <name evidence="5" type="ORF">FXN61_13815</name>
</gene>
<keyword evidence="3" id="KW-0520">NAD</keyword>
<proteinExistence type="inferred from homology"/>
<dbReference type="InterPro" id="IPR057326">
    <property type="entry name" value="KR_dom"/>
</dbReference>
<keyword evidence="2" id="KW-0560">Oxidoreductase</keyword>
<dbReference type="EMBL" id="VSRL01000040">
    <property type="protein sequence ID" value="NKE57850.1"/>
    <property type="molecule type" value="Genomic_DNA"/>
</dbReference>
<dbReference type="SMART" id="SM00822">
    <property type="entry name" value="PKS_KR"/>
    <property type="match status" value="1"/>
</dbReference>
<dbReference type="InterPro" id="IPR002347">
    <property type="entry name" value="SDR_fam"/>
</dbReference>
<dbReference type="InterPro" id="IPR036291">
    <property type="entry name" value="NAD(P)-bd_dom_sf"/>
</dbReference>
<evidence type="ECO:0000313" key="6">
    <source>
        <dbReference type="Proteomes" id="UP001515943"/>
    </source>
</evidence>